<dbReference type="PROSITE" id="PS00934">
    <property type="entry name" value="GLYOXALASE_I_1"/>
    <property type="match status" value="1"/>
</dbReference>
<comment type="similarity">
    <text evidence="2 8">Belongs to the extradiol ring-cleavage dioxygenase family.</text>
</comment>
<feature type="domain" description="VOC" evidence="9">
    <location>
        <begin position="151"/>
        <end position="271"/>
    </location>
</feature>
<evidence type="ECO:0000256" key="7">
    <source>
        <dbReference type="ARBA" id="ARBA00023004"/>
    </source>
</evidence>
<dbReference type="EMBL" id="JBHLUN010000002">
    <property type="protein sequence ID" value="MFC0406970.1"/>
    <property type="molecule type" value="Genomic_DNA"/>
</dbReference>
<dbReference type="Proteomes" id="UP001589865">
    <property type="component" value="Unassembled WGS sequence"/>
</dbReference>
<name>A0ABV6JNB5_9PROT</name>
<proteinExistence type="inferred from homology"/>
<dbReference type="InterPro" id="IPR000486">
    <property type="entry name" value="Xdiol_ring_cleave_dOase_1/2"/>
</dbReference>
<evidence type="ECO:0000256" key="8">
    <source>
        <dbReference type="RuleBase" id="RU000683"/>
    </source>
</evidence>
<reference evidence="10 11" key="1">
    <citation type="submission" date="2024-09" db="EMBL/GenBank/DDBJ databases">
        <authorList>
            <person name="Sun Q."/>
            <person name="Mori K."/>
        </authorList>
    </citation>
    <scope>NUCLEOTIDE SEQUENCE [LARGE SCALE GENOMIC DNA]</scope>
    <source>
        <strain evidence="10 11">TBRC 5777</strain>
    </source>
</reference>
<evidence type="ECO:0000313" key="10">
    <source>
        <dbReference type="EMBL" id="MFC0406970.1"/>
    </source>
</evidence>
<keyword evidence="6 8" id="KW-0560">Oxidoreductase</keyword>
<keyword evidence="4 8" id="KW-0058">Aromatic hydrocarbons catabolism</keyword>
<dbReference type="PROSITE" id="PS51819">
    <property type="entry name" value="VOC"/>
    <property type="match status" value="2"/>
</dbReference>
<dbReference type="SUPFAM" id="SSF54593">
    <property type="entry name" value="Glyoxalase/Bleomycin resistance protein/Dihydroxybiphenyl dioxygenase"/>
    <property type="match status" value="1"/>
</dbReference>
<keyword evidence="11" id="KW-1185">Reference proteome</keyword>
<evidence type="ECO:0000256" key="1">
    <source>
        <dbReference type="ARBA" id="ARBA00001954"/>
    </source>
</evidence>
<gene>
    <name evidence="10" type="ORF">ACFFGY_01835</name>
</gene>
<dbReference type="PANTHER" id="PTHR43048">
    <property type="entry name" value="METHYLMALONYL-COA EPIMERASE"/>
    <property type="match status" value="1"/>
</dbReference>
<evidence type="ECO:0000256" key="4">
    <source>
        <dbReference type="ARBA" id="ARBA00022797"/>
    </source>
</evidence>
<comment type="caution">
    <text evidence="10">The sequence shown here is derived from an EMBL/GenBank/DDBJ whole genome shotgun (WGS) entry which is preliminary data.</text>
</comment>
<dbReference type="PANTHER" id="PTHR43048:SF3">
    <property type="entry name" value="METHYLMALONYL-COA EPIMERASE, MITOCHONDRIAL"/>
    <property type="match status" value="1"/>
</dbReference>
<evidence type="ECO:0000256" key="5">
    <source>
        <dbReference type="ARBA" id="ARBA00022964"/>
    </source>
</evidence>
<keyword evidence="5 8" id="KW-0223">Dioxygenase</keyword>
<evidence type="ECO:0000256" key="6">
    <source>
        <dbReference type="ARBA" id="ARBA00023002"/>
    </source>
</evidence>
<keyword evidence="3" id="KW-0479">Metal-binding</keyword>
<dbReference type="RefSeq" id="WP_377042662.1">
    <property type="nucleotide sequence ID" value="NZ_JBHLUN010000002.1"/>
</dbReference>
<protein>
    <submittedName>
        <fullName evidence="10">VOC family protein</fullName>
    </submittedName>
</protein>
<dbReference type="PROSITE" id="PS00082">
    <property type="entry name" value="EXTRADIOL_DIOXYGENAS"/>
    <property type="match status" value="1"/>
</dbReference>
<dbReference type="Pfam" id="PF00903">
    <property type="entry name" value="Glyoxalase"/>
    <property type="match status" value="2"/>
</dbReference>
<accession>A0ABV6JNB5</accession>
<dbReference type="InterPro" id="IPR004360">
    <property type="entry name" value="Glyas_Fos-R_dOase_dom"/>
</dbReference>
<keyword evidence="7 8" id="KW-0408">Iron</keyword>
<dbReference type="InterPro" id="IPR029068">
    <property type="entry name" value="Glyas_Bleomycin-R_OHBP_Dase"/>
</dbReference>
<evidence type="ECO:0000256" key="3">
    <source>
        <dbReference type="ARBA" id="ARBA00022723"/>
    </source>
</evidence>
<dbReference type="InterPro" id="IPR018146">
    <property type="entry name" value="Glyoxalase_1_CS"/>
</dbReference>
<evidence type="ECO:0000256" key="2">
    <source>
        <dbReference type="ARBA" id="ARBA00008784"/>
    </source>
</evidence>
<dbReference type="Gene3D" id="3.10.180.10">
    <property type="entry name" value="2,3-Dihydroxybiphenyl 1,2-Dioxygenase, domain 1"/>
    <property type="match status" value="2"/>
</dbReference>
<comment type="cofactor">
    <cofactor evidence="1 8">
        <name>Fe(2+)</name>
        <dbReference type="ChEBI" id="CHEBI:29033"/>
    </cofactor>
</comment>
<feature type="domain" description="VOC" evidence="9">
    <location>
        <begin position="16"/>
        <end position="130"/>
    </location>
</feature>
<dbReference type="InterPro" id="IPR037523">
    <property type="entry name" value="VOC_core"/>
</dbReference>
<evidence type="ECO:0000313" key="11">
    <source>
        <dbReference type="Proteomes" id="UP001589865"/>
    </source>
</evidence>
<sequence length="332" mass="36678">MFVPNVEKNPPFNITRASHVRYRVKDLDRSLVFYTEVLGFVLSDREGGVAYLRGIEEACHHSVVLIQSDEGGRVAECIGMRVASEDDLHRAREHITATGGSAEFIERPHQGPTLLTTMAPGTPPIELCSSMPVLPRLLNNFPAQKGGRVLRLDHYQCVVPDLPTAVNRFLGLGFRPSKYTTDVDSGQVLSIFLTRKNNPHDIVLAQAAGPRLHHVAFVVSDLQAIIRAADIAANLGWGRDVEHGPGRHGPPNGIFIYFRDPDGNRIEFILPPMQFMDPEDMPNTWNSTDSVSLVPWGSGPPQRWREEMTHFAGIEPGGGPLARWTSLTNKTG</sequence>
<dbReference type="InterPro" id="IPR051785">
    <property type="entry name" value="MMCE/EMCE_epimerase"/>
</dbReference>
<evidence type="ECO:0000259" key="9">
    <source>
        <dbReference type="PROSITE" id="PS51819"/>
    </source>
</evidence>
<organism evidence="10 11">
    <name type="scientific">Roseomonas elaeocarpi</name>
    <dbReference type="NCBI Taxonomy" id="907779"/>
    <lineage>
        <taxon>Bacteria</taxon>
        <taxon>Pseudomonadati</taxon>
        <taxon>Pseudomonadota</taxon>
        <taxon>Alphaproteobacteria</taxon>
        <taxon>Acetobacterales</taxon>
        <taxon>Roseomonadaceae</taxon>
        <taxon>Roseomonas</taxon>
    </lineage>
</organism>